<dbReference type="Proteomes" id="UP000193529">
    <property type="component" value="Unassembled WGS sequence"/>
</dbReference>
<protein>
    <submittedName>
        <fullName evidence="3">Mammalian cell entry protein</fullName>
    </submittedName>
</protein>
<evidence type="ECO:0000313" key="4">
    <source>
        <dbReference type="Proteomes" id="UP000193529"/>
    </source>
</evidence>
<name>A0A1X1Z8T2_9MYCO</name>
<dbReference type="GO" id="GO:0016020">
    <property type="term" value="C:membrane"/>
    <property type="evidence" value="ECO:0007669"/>
    <property type="project" value="UniProtKB-SubCell"/>
</dbReference>
<comment type="subcellular location">
    <subcellularLocation>
        <location evidence="1">Membrane</location>
    </subcellularLocation>
</comment>
<accession>A0A1X1Z8T2</accession>
<dbReference type="AlphaFoldDB" id="A0A1X1Z8T2"/>
<keyword evidence="4" id="KW-1185">Reference proteome</keyword>
<dbReference type="STRING" id="153971.AWC19_16230"/>
<gene>
    <name evidence="3" type="ORF">AWC19_16230</name>
</gene>
<proteinExistence type="predicted"/>
<comment type="caution">
    <text evidence="3">The sequence shown here is derived from an EMBL/GenBank/DDBJ whole genome shotgun (WGS) entry which is preliminary data.</text>
</comment>
<evidence type="ECO:0000313" key="3">
    <source>
        <dbReference type="EMBL" id="ORW19752.1"/>
    </source>
</evidence>
<evidence type="ECO:0000256" key="2">
    <source>
        <dbReference type="ARBA" id="ARBA00023136"/>
    </source>
</evidence>
<dbReference type="PANTHER" id="PTHR37042:SF4">
    <property type="entry name" value="OUTER MEMBRANE PROTEIN RV1973"/>
    <property type="match status" value="1"/>
</dbReference>
<organism evidence="3 4">
    <name type="scientific">Mycobacterium palustre</name>
    <dbReference type="NCBI Taxonomy" id="153971"/>
    <lineage>
        <taxon>Bacteria</taxon>
        <taxon>Bacillati</taxon>
        <taxon>Actinomycetota</taxon>
        <taxon>Actinomycetes</taxon>
        <taxon>Mycobacteriales</taxon>
        <taxon>Mycobacteriaceae</taxon>
        <taxon>Mycobacterium</taxon>
        <taxon>Mycobacterium simiae complex</taxon>
    </lineage>
</organism>
<evidence type="ECO:0000256" key="1">
    <source>
        <dbReference type="ARBA" id="ARBA00004370"/>
    </source>
</evidence>
<dbReference type="PANTHER" id="PTHR37042">
    <property type="entry name" value="OUTER MEMBRANE PROTEIN RV1973"/>
    <property type="match status" value="1"/>
</dbReference>
<dbReference type="EMBL" id="LQPJ01000128">
    <property type="protein sequence ID" value="ORW19752.1"/>
    <property type="molecule type" value="Genomic_DNA"/>
</dbReference>
<reference evidence="3 4" key="1">
    <citation type="submission" date="2016-01" db="EMBL/GenBank/DDBJ databases">
        <title>The new phylogeny of the genus Mycobacterium.</title>
        <authorList>
            <person name="Tarcisio F."/>
            <person name="Conor M."/>
            <person name="Antonella G."/>
            <person name="Elisabetta G."/>
            <person name="Giulia F.S."/>
            <person name="Sara T."/>
            <person name="Anna F."/>
            <person name="Clotilde B."/>
            <person name="Roberto B."/>
            <person name="Veronica D.S."/>
            <person name="Fabio R."/>
            <person name="Monica P."/>
            <person name="Olivier J."/>
            <person name="Enrico T."/>
            <person name="Nicola S."/>
        </authorList>
    </citation>
    <scope>NUCLEOTIDE SEQUENCE [LARGE SCALE GENOMIC DNA]</scope>
    <source>
        <strain evidence="3 4">DSM 44572</strain>
    </source>
</reference>
<keyword evidence="2" id="KW-0472">Membrane</keyword>
<sequence>MTARTSGVRFALIVGLLVTAAMTAVGGWFGWQTYQAHQRTATRELLVATARQGAVNLTSIDYSKADADVKRILDSATGKFYDEFSQRSKAFVDVVRQAQSKSEGKVTAAGIESSGANDARVLVAVTVTTSNVAAQQQPTRNWRMRIDVQKTGSGAKVSNVEFVP</sequence>